<dbReference type="AlphaFoldDB" id="A0A4V2VRL0"/>
<dbReference type="GO" id="GO:0008643">
    <property type="term" value="P:carbohydrate transport"/>
    <property type="evidence" value="ECO:0007669"/>
    <property type="project" value="InterPro"/>
</dbReference>
<dbReference type="Proteomes" id="UP000294692">
    <property type="component" value="Unassembled WGS sequence"/>
</dbReference>
<dbReference type="PANTHER" id="PTHR11328">
    <property type="entry name" value="MAJOR FACILITATOR SUPERFAMILY DOMAIN-CONTAINING PROTEIN"/>
    <property type="match status" value="1"/>
</dbReference>
<dbReference type="OrthoDB" id="181905at2"/>
<evidence type="ECO:0000256" key="1">
    <source>
        <dbReference type="ARBA" id="ARBA00009617"/>
    </source>
</evidence>
<protein>
    <submittedName>
        <fullName evidence="3">Na+/melibiose symporter-like transporter</fullName>
    </submittedName>
</protein>
<sequence>MSRRAASFAAYGLLGMPLAMAALPVYIQVPIYYTSQLGLSLSLTGFVLFAARIVDTVQDPWIGLWVDRLARRSRLGRALWVACLVLIIAFAGLWLAPVSGPLLAAWLAFALIIVYTAHSVLNIAYLAWGARLAPDTVGLTKAAGWREAFGLAGVVLASTLPAWLVNAADRSSQQSMGAYSIAFALLLALGVTALLHRAPPWLHAQLAENSASWRVCLANQPVRRLLPPYFLNALSVSVPATLALFFIADVLVEPHWSGYFLGTYFLAGAAGMPVWMKLATRLGPARAWRLGMILAIITFVWAATLGPGDRYPYLAICVLAGLSLGADLVLPPVLLARLIPDRQAPAAYYGLWSLLGKLALALSGLALPWLAILDYQPGEIGSGGHALAWTYGGLPCFLKLLALWRLRNFHDSNGEQTT</sequence>
<proteinExistence type="inferred from homology"/>
<dbReference type="Pfam" id="PF13347">
    <property type="entry name" value="MFS_2"/>
    <property type="match status" value="1"/>
</dbReference>
<feature type="transmembrane region" description="Helical" evidence="2">
    <location>
        <begin position="31"/>
        <end position="54"/>
    </location>
</feature>
<dbReference type="InterPro" id="IPR036259">
    <property type="entry name" value="MFS_trans_sf"/>
</dbReference>
<feature type="transmembrane region" description="Helical" evidence="2">
    <location>
        <begin position="148"/>
        <end position="165"/>
    </location>
</feature>
<dbReference type="PANTHER" id="PTHR11328:SF24">
    <property type="entry name" value="MAJOR FACILITATOR SUPERFAMILY (MFS) PROFILE DOMAIN-CONTAINING PROTEIN"/>
    <property type="match status" value="1"/>
</dbReference>
<feature type="transmembrane region" description="Helical" evidence="2">
    <location>
        <begin position="177"/>
        <end position="195"/>
    </location>
</feature>
<dbReference type="GO" id="GO:0005886">
    <property type="term" value="C:plasma membrane"/>
    <property type="evidence" value="ECO:0007669"/>
    <property type="project" value="TreeGrafter"/>
</dbReference>
<feature type="transmembrane region" description="Helical" evidence="2">
    <location>
        <begin position="258"/>
        <end position="275"/>
    </location>
</feature>
<reference evidence="3 4" key="1">
    <citation type="submission" date="2019-03" db="EMBL/GenBank/DDBJ databases">
        <title>Genomic Encyclopedia of Type Strains, Phase IV (KMG-IV): sequencing the most valuable type-strain genomes for metagenomic binning, comparative biology and taxonomic classification.</title>
        <authorList>
            <person name="Goeker M."/>
        </authorList>
    </citation>
    <scope>NUCLEOTIDE SEQUENCE [LARGE SCALE GENOMIC DNA]</scope>
    <source>
        <strain evidence="3 4">DSM 100048</strain>
    </source>
</reference>
<gene>
    <name evidence="3" type="ORF">EV686_10436</name>
</gene>
<keyword evidence="2" id="KW-1133">Transmembrane helix</keyword>
<feature type="transmembrane region" description="Helical" evidence="2">
    <location>
        <begin position="347"/>
        <end position="372"/>
    </location>
</feature>
<comment type="caution">
    <text evidence="3">The sequence shown here is derived from an EMBL/GenBank/DDBJ whole genome shotgun (WGS) entry which is preliminary data.</text>
</comment>
<feature type="transmembrane region" description="Helical" evidence="2">
    <location>
        <begin position="287"/>
        <end position="305"/>
    </location>
</feature>
<dbReference type="SUPFAM" id="SSF103473">
    <property type="entry name" value="MFS general substrate transporter"/>
    <property type="match status" value="1"/>
</dbReference>
<feature type="transmembrane region" description="Helical" evidence="2">
    <location>
        <begin position="229"/>
        <end position="252"/>
    </location>
</feature>
<dbReference type="Gene3D" id="1.20.1250.20">
    <property type="entry name" value="MFS general substrate transporter like domains"/>
    <property type="match status" value="2"/>
</dbReference>
<dbReference type="RefSeq" id="WP_132476175.1">
    <property type="nucleotide sequence ID" value="NZ_JBHRVM010000001.1"/>
</dbReference>
<organism evidence="3 4">
    <name type="scientific">Paracandidimonas soli</name>
    <dbReference type="NCBI Taxonomy" id="1917182"/>
    <lineage>
        <taxon>Bacteria</taxon>
        <taxon>Pseudomonadati</taxon>
        <taxon>Pseudomonadota</taxon>
        <taxon>Betaproteobacteria</taxon>
        <taxon>Burkholderiales</taxon>
        <taxon>Alcaligenaceae</taxon>
        <taxon>Paracandidimonas</taxon>
    </lineage>
</organism>
<feature type="transmembrane region" description="Helical" evidence="2">
    <location>
        <begin position="311"/>
        <end position="335"/>
    </location>
</feature>
<feature type="transmembrane region" description="Helical" evidence="2">
    <location>
        <begin position="384"/>
        <end position="404"/>
    </location>
</feature>
<feature type="transmembrane region" description="Helical" evidence="2">
    <location>
        <begin position="75"/>
        <end position="96"/>
    </location>
</feature>
<keyword evidence="2" id="KW-0812">Transmembrane</keyword>
<evidence type="ECO:0000313" key="3">
    <source>
        <dbReference type="EMBL" id="TCU98939.1"/>
    </source>
</evidence>
<dbReference type="EMBL" id="SMBX01000004">
    <property type="protein sequence ID" value="TCU98939.1"/>
    <property type="molecule type" value="Genomic_DNA"/>
</dbReference>
<dbReference type="GO" id="GO:0015293">
    <property type="term" value="F:symporter activity"/>
    <property type="evidence" value="ECO:0007669"/>
    <property type="project" value="InterPro"/>
</dbReference>
<feature type="transmembrane region" description="Helical" evidence="2">
    <location>
        <begin position="102"/>
        <end position="128"/>
    </location>
</feature>
<evidence type="ECO:0000256" key="2">
    <source>
        <dbReference type="SAM" id="Phobius"/>
    </source>
</evidence>
<dbReference type="InterPro" id="IPR039672">
    <property type="entry name" value="MFS_2"/>
</dbReference>
<name>A0A4V2VRL0_9BURK</name>
<keyword evidence="4" id="KW-1185">Reference proteome</keyword>
<accession>A0A4V2VRL0</accession>
<comment type="similarity">
    <text evidence="1">Belongs to the sodium:galactoside symporter (TC 2.A.2) family.</text>
</comment>
<keyword evidence="2" id="KW-0472">Membrane</keyword>
<evidence type="ECO:0000313" key="4">
    <source>
        <dbReference type="Proteomes" id="UP000294692"/>
    </source>
</evidence>